<evidence type="ECO:0000259" key="4">
    <source>
        <dbReference type="Pfam" id="PF24394"/>
    </source>
</evidence>
<dbReference type="Pfam" id="PF00149">
    <property type="entry name" value="Metallophos"/>
    <property type="match status" value="1"/>
</dbReference>
<evidence type="ECO:0000259" key="3">
    <source>
        <dbReference type="Pfam" id="PF24384"/>
    </source>
</evidence>
<reference evidence="6" key="1">
    <citation type="submission" date="2025-08" db="UniProtKB">
        <authorList>
            <consortium name="RefSeq"/>
        </authorList>
    </citation>
    <scope>IDENTIFICATION</scope>
    <source>
        <tissue evidence="6">Total insect</tissue>
    </source>
</reference>
<gene>
    <name evidence="6" type="primary">LOC117654040</name>
</gene>
<dbReference type="Pfam" id="PF24384">
    <property type="entry name" value="Ig_TMM62"/>
    <property type="match status" value="1"/>
</dbReference>
<evidence type="ECO:0000313" key="5">
    <source>
        <dbReference type="Proteomes" id="UP000515158"/>
    </source>
</evidence>
<protein>
    <submittedName>
        <fullName evidence="6">Transmembrane protein 62-like</fullName>
    </submittedName>
</protein>
<feature type="transmembrane region" description="Helical" evidence="1">
    <location>
        <begin position="448"/>
        <end position="471"/>
    </location>
</feature>
<dbReference type="OrthoDB" id="27234at2759"/>
<feature type="transmembrane region" description="Helical" evidence="1">
    <location>
        <begin position="595"/>
        <end position="617"/>
    </location>
</feature>
<keyword evidence="1" id="KW-0472">Membrane</keyword>
<dbReference type="InterPro" id="IPR056230">
    <property type="entry name" value="TMEM62_C"/>
</dbReference>
<dbReference type="CDD" id="cd07401">
    <property type="entry name" value="MPP_TMEM62_N"/>
    <property type="match status" value="1"/>
</dbReference>
<organism evidence="6">
    <name type="scientific">Thrips palmi</name>
    <name type="common">Melon thrips</name>
    <dbReference type="NCBI Taxonomy" id="161013"/>
    <lineage>
        <taxon>Eukaryota</taxon>
        <taxon>Metazoa</taxon>
        <taxon>Ecdysozoa</taxon>
        <taxon>Arthropoda</taxon>
        <taxon>Hexapoda</taxon>
        <taxon>Insecta</taxon>
        <taxon>Pterygota</taxon>
        <taxon>Neoptera</taxon>
        <taxon>Paraneoptera</taxon>
        <taxon>Thysanoptera</taxon>
        <taxon>Terebrantia</taxon>
        <taxon>Thripoidea</taxon>
        <taxon>Thripidae</taxon>
        <taxon>Thrips</taxon>
    </lineage>
</organism>
<sequence length="679" mass="77260">MALRKNTLVLLILISSFSIFIASISDIISVNIEAMEARAVDSSNKMSHISGDRGTIMSNNADNLLWFLQVSDTHISIFRDPSRLSDLHSFCKLTIPAIKPSVVLVSGDLTDAKAEDNMGSAQYEQEWKNYRDLLNKCNLGNHTTWLDIRGNHDNFNIPDAKSSWNYYRQYSQQGKKNPRSYLYQLSKGNVLYSFLGVDACLEPGPRRPFNFVGMLNVQEGNHVNSLIQQVESSGSNYTIWFGHYPTSCILSSGPEDIRDLIGKHNGSLVYLCGHFHTFGGTVPNMYTLQKKGFLELELGDWMDNRLIRLLAVDHGLLSFVDLKHGEWPAILVTNPKHALYHIVGREPRNLIATSTHVRILVFSLDKIKLVQVRFNEGSWVKANHEGGPLFTVPWMPELYATGVHYMQVKAVDSTGRNQTITHPFSVDGTRLTFRFLPRFILMSNISTVFQVFFGATLFVCVVPLCFVKYLHSQVTAKKRERPHLRPRYLNLWLRRLWVLSSIDRIFYPLTLYAVYITVGPWSIGAVIEGHVGAIFAWGIIVNGSYLPGSFTYAYGFLQLLVVQVPLTLILSCYLHKRLMWRIKGKKVCFKDSWPSQTAFGVLIALQMMFAYFFWLAYGTMAFFLGPLRTWSTLLSAFLWYQAVFLPDYCLREARDVWSPKKDVPKAEEIPIAVNPSSSQ</sequence>
<accession>A0A6P9AFD6</accession>
<dbReference type="InterPro" id="IPR041871">
    <property type="entry name" value="MPP_TMEM62"/>
</dbReference>
<dbReference type="PANTHER" id="PTHR14795">
    <property type="entry name" value="HELICASE RELATED"/>
    <property type="match status" value="1"/>
</dbReference>
<dbReference type="AlphaFoldDB" id="A0A6P9AFD6"/>
<feature type="transmembrane region" description="Helical" evidence="1">
    <location>
        <begin position="512"/>
        <end position="540"/>
    </location>
</feature>
<keyword evidence="5" id="KW-1185">Reference proteome</keyword>
<dbReference type="PANTHER" id="PTHR14795:SF0">
    <property type="entry name" value="TRANSMEMBRANE PROTEIN 62"/>
    <property type="match status" value="1"/>
</dbReference>
<keyword evidence="1" id="KW-1133">Transmembrane helix</keyword>
<name>A0A6P9AFD6_THRPL</name>
<dbReference type="RefSeq" id="XP_034256064.1">
    <property type="nucleotide sequence ID" value="XM_034400173.1"/>
</dbReference>
<dbReference type="InterPro" id="IPR029052">
    <property type="entry name" value="Metallo-depent_PP-like"/>
</dbReference>
<dbReference type="InterPro" id="IPR056229">
    <property type="entry name" value="Ig_TMM62"/>
</dbReference>
<evidence type="ECO:0000256" key="1">
    <source>
        <dbReference type="SAM" id="Phobius"/>
    </source>
</evidence>
<dbReference type="Gene3D" id="3.60.21.10">
    <property type="match status" value="1"/>
</dbReference>
<feature type="transmembrane region" description="Helical" evidence="1">
    <location>
        <begin position="552"/>
        <end position="574"/>
    </location>
</feature>
<dbReference type="GeneID" id="117654040"/>
<feature type="domain" description="TMEM62 C-terminal" evidence="4">
    <location>
        <begin position="452"/>
        <end position="583"/>
    </location>
</feature>
<evidence type="ECO:0000313" key="6">
    <source>
        <dbReference type="RefSeq" id="XP_034256064.1"/>
    </source>
</evidence>
<dbReference type="KEGG" id="tpal:117654040"/>
<dbReference type="Proteomes" id="UP000515158">
    <property type="component" value="Unplaced"/>
</dbReference>
<feature type="domain" description="Calcineurin-like phosphoesterase" evidence="2">
    <location>
        <begin position="66"/>
        <end position="277"/>
    </location>
</feature>
<dbReference type="GO" id="GO:0016787">
    <property type="term" value="F:hydrolase activity"/>
    <property type="evidence" value="ECO:0007669"/>
    <property type="project" value="InterPro"/>
</dbReference>
<keyword evidence="1" id="KW-0812">Transmembrane</keyword>
<dbReference type="SUPFAM" id="SSF56300">
    <property type="entry name" value="Metallo-dependent phosphatases"/>
    <property type="match status" value="1"/>
</dbReference>
<dbReference type="InParanoid" id="A0A6P9AFD6"/>
<dbReference type="Pfam" id="PF24394">
    <property type="entry name" value="TMEM62_C"/>
    <property type="match status" value="1"/>
</dbReference>
<dbReference type="InterPro" id="IPR004843">
    <property type="entry name" value="Calcineurin-like_PHP"/>
</dbReference>
<evidence type="ECO:0000259" key="2">
    <source>
        <dbReference type="Pfam" id="PF00149"/>
    </source>
</evidence>
<feature type="domain" description="TMEM62 Ig-like" evidence="3">
    <location>
        <begin position="326"/>
        <end position="429"/>
    </location>
</feature>
<proteinExistence type="predicted"/>